<name>A0ABQ5LUJ6_9RHOB</name>
<evidence type="ECO:0000313" key="2">
    <source>
        <dbReference type="Proteomes" id="UP001144205"/>
    </source>
</evidence>
<protein>
    <submittedName>
        <fullName evidence="1">Uncharacterized protein</fullName>
    </submittedName>
</protein>
<dbReference type="RefSeq" id="WP_281842594.1">
    <property type="nucleotide sequence ID" value="NZ_BROH01000007.1"/>
</dbReference>
<organism evidence="1 2">
    <name type="scientific">Sinisalibacter aestuarii</name>
    <dbReference type="NCBI Taxonomy" id="2949426"/>
    <lineage>
        <taxon>Bacteria</taxon>
        <taxon>Pseudomonadati</taxon>
        <taxon>Pseudomonadota</taxon>
        <taxon>Alphaproteobacteria</taxon>
        <taxon>Rhodobacterales</taxon>
        <taxon>Roseobacteraceae</taxon>
        <taxon>Sinisalibacter</taxon>
    </lineage>
</organism>
<comment type="caution">
    <text evidence="1">The sequence shown here is derived from an EMBL/GenBank/DDBJ whole genome shotgun (WGS) entry which is preliminary data.</text>
</comment>
<dbReference type="Proteomes" id="UP001144205">
    <property type="component" value="Unassembled WGS sequence"/>
</dbReference>
<dbReference type="EMBL" id="BROH01000007">
    <property type="protein sequence ID" value="GKY88554.1"/>
    <property type="molecule type" value="Genomic_DNA"/>
</dbReference>
<proteinExistence type="predicted"/>
<gene>
    <name evidence="1" type="ORF">STA1M1_24230</name>
</gene>
<sequence>MTSPDTDALAETVARMEARFGTGEGARFMPAYAAAAARFEADLDDARDVLLSRGGALMLIQALLAERPAR</sequence>
<reference evidence="1" key="1">
    <citation type="journal article" date="2023" name="Int. J. Syst. Evol. Microbiol.">
        <title>Sinisalibacter aestuarii sp. nov., isolated from estuarine sediment of the Arakawa River.</title>
        <authorList>
            <person name="Arafat S.T."/>
            <person name="Hirano S."/>
            <person name="Sato A."/>
            <person name="Takeuchi K."/>
            <person name="Yasuda T."/>
            <person name="Terahara T."/>
            <person name="Hamada M."/>
            <person name="Kobayashi T."/>
        </authorList>
    </citation>
    <scope>NUCLEOTIDE SEQUENCE</scope>
    <source>
        <strain evidence="1">B-399</strain>
    </source>
</reference>
<keyword evidence="2" id="KW-1185">Reference proteome</keyword>
<accession>A0ABQ5LUJ6</accession>
<evidence type="ECO:0000313" key="1">
    <source>
        <dbReference type="EMBL" id="GKY88554.1"/>
    </source>
</evidence>